<feature type="transmembrane region" description="Helical" evidence="1">
    <location>
        <begin position="21"/>
        <end position="46"/>
    </location>
</feature>
<gene>
    <name evidence="2" type="ORF">FYJ71_03615</name>
</gene>
<dbReference type="EMBL" id="VUNE01000001">
    <property type="protein sequence ID" value="MST62062.1"/>
    <property type="molecule type" value="Genomic_DNA"/>
</dbReference>
<reference evidence="2 3" key="1">
    <citation type="submission" date="2019-08" db="EMBL/GenBank/DDBJ databases">
        <title>In-depth cultivation of the pig gut microbiome towards novel bacterial diversity and tailored functional studies.</title>
        <authorList>
            <person name="Wylensek D."/>
            <person name="Hitch T.C.A."/>
            <person name="Clavel T."/>
        </authorList>
    </citation>
    <scope>NUCLEOTIDE SEQUENCE [LARGE SCALE GENOMIC DNA]</scope>
    <source>
        <strain evidence="2 3">WCA-SAB-591-4A-A</strain>
    </source>
</reference>
<comment type="caution">
    <text evidence="2">The sequence shown here is derived from an EMBL/GenBank/DDBJ whole genome shotgun (WGS) entry which is preliminary data.</text>
</comment>
<name>A0A6N7XCK8_9FIRM</name>
<keyword evidence="1" id="KW-0812">Transmembrane</keyword>
<evidence type="ECO:0000256" key="1">
    <source>
        <dbReference type="SAM" id="Phobius"/>
    </source>
</evidence>
<protein>
    <submittedName>
        <fullName evidence="2">Uncharacterized protein</fullName>
    </submittedName>
</protein>
<accession>A0A6N7XCK8</accession>
<feature type="transmembrane region" description="Helical" evidence="1">
    <location>
        <begin position="52"/>
        <end position="75"/>
    </location>
</feature>
<proteinExistence type="predicted"/>
<keyword evidence="1" id="KW-1133">Transmembrane helix</keyword>
<keyword evidence="1" id="KW-0472">Membrane</keyword>
<organism evidence="2 3">
    <name type="scientific">Peptostreptococcus porci</name>
    <dbReference type="NCBI Taxonomy" id="2652282"/>
    <lineage>
        <taxon>Bacteria</taxon>
        <taxon>Bacillati</taxon>
        <taxon>Bacillota</taxon>
        <taxon>Clostridia</taxon>
        <taxon>Peptostreptococcales</taxon>
        <taxon>Peptostreptococcaceae</taxon>
        <taxon>Peptostreptococcus</taxon>
    </lineage>
</organism>
<evidence type="ECO:0000313" key="3">
    <source>
        <dbReference type="Proteomes" id="UP000440713"/>
    </source>
</evidence>
<dbReference type="AlphaFoldDB" id="A0A6N7XCK8"/>
<sequence length="112" mass="13217">MKVGENMRELGLKLHSFFNRSLRYFVFSTMVTFGVGFIIILANLFAGVVVSLSFYMLLFLVFDLALSFLICFYNSHKLFVPINRKLIKKLNEEEVERAREFNRRKRTNHRAS</sequence>
<dbReference type="RefSeq" id="WP_154537421.1">
    <property type="nucleotide sequence ID" value="NZ_JAQYHJ010000024.1"/>
</dbReference>
<keyword evidence="3" id="KW-1185">Reference proteome</keyword>
<dbReference type="Proteomes" id="UP000440713">
    <property type="component" value="Unassembled WGS sequence"/>
</dbReference>
<evidence type="ECO:0000313" key="2">
    <source>
        <dbReference type="EMBL" id="MST62062.1"/>
    </source>
</evidence>